<keyword evidence="2" id="KW-1185">Reference proteome</keyword>
<reference evidence="1 2" key="1">
    <citation type="submission" date="2021-03" db="EMBL/GenBank/DDBJ databases">
        <title>Aliifodinibius sp. nov., a new bacterium isolated from saline soil.</title>
        <authorList>
            <person name="Galisteo C."/>
            <person name="De La Haba R."/>
            <person name="Sanchez-Porro C."/>
            <person name="Ventosa A."/>
        </authorList>
    </citation>
    <scope>NUCLEOTIDE SEQUENCE [LARGE SCALE GENOMIC DNA]</scope>
    <source>
        <strain evidence="1 2">1BSP15-2V2</strain>
    </source>
</reference>
<sequence>MLSSLLIFSCGINEDQISEKKHQQQINQWHEERIADLEEKDSWLSLAGLHKLEDGTNTLGSDSSNTIIFPPVAAPDIGTITVSDSSFVFTVEPGVTVTKNGLKVSSPQELQTDAKGTATILKQGRFLWHLIERRNATYVRIKDINHPNFDSFTGIERFPVSRHWRIKATYHPFDTPKAITIPDVLGEGLQDSLYGELRFTLNGQDYTLSPLGNPEAEAEFFIIFGDQTNGESTYSGGRYLYANTPANDNITYIDFNKAYNPPCVFTSFATCPLPPAQNRLDINIEAGEKMYQATTK</sequence>
<name>A0ABT3PQY9_9BACT</name>
<dbReference type="RefSeq" id="WP_265767066.1">
    <property type="nucleotide sequence ID" value="NZ_JAGGJA010000011.1"/>
</dbReference>
<gene>
    <name evidence="1" type="ORF">J6I44_15540</name>
</gene>
<proteinExistence type="predicted"/>
<dbReference type="PANTHER" id="PTHR41913">
    <property type="entry name" value="DUF1684 DOMAIN-CONTAINING PROTEIN"/>
    <property type="match status" value="1"/>
</dbReference>
<comment type="caution">
    <text evidence="1">The sequence shown here is derived from an EMBL/GenBank/DDBJ whole genome shotgun (WGS) entry which is preliminary data.</text>
</comment>
<organism evidence="1 2">
    <name type="scientific">Fodinibius salsisoli</name>
    <dbReference type="NCBI Taxonomy" id="2820877"/>
    <lineage>
        <taxon>Bacteria</taxon>
        <taxon>Pseudomonadati</taxon>
        <taxon>Balneolota</taxon>
        <taxon>Balneolia</taxon>
        <taxon>Balneolales</taxon>
        <taxon>Balneolaceae</taxon>
        <taxon>Fodinibius</taxon>
    </lineage>
</organism>
<dbReference type="PANTHER" id="PTHR41913:SF1">
    <property type="entry name" value="DUF1684 DOMAIN-CONTAINING PROTEIN"/>
    <property type="match status" value="1"/>
</dbReference>
<dbReference type="Proteomes" id="UP001207918">
    <property type="component" value="Unassembled WGS sequence"/>
</dbReference>
<dbReference type="EMBL" id="JAGGJA010000011">
    <property type="protein sequence ID" value="MCW9708279.1"/>
    <property type="molecule type" value="Genomic_DNA"/>
</dbReference>
<evidence type="ECO:0000313" key="1">
    <source>
        <dbReference type="EMBL" id="MCW9708279.1"/>
    </source>
</evidence>
<protein>
    <submittedName>
        <fullName evidence="1">DUF1684 domain-containing protein</fullName>
    </submittedName>
</protein>
<accession>A0ABT3PQY9</accession>
<dbReference type="Pfam" id="PF07920">
    <property type="entry name" value="DUF1684"/>
    <property type="match status" value="1"/>
</dbReference>
<dbReference type="InterPro" id="IPR012467">
    <property type="entry name" value="DUF1684"/>
</dbReference>
<evidence type="ECO:0000313" key="2">
    <source>
        <dbReference type="Proteomes" id="UP001207918"/>
    </source>
</evidence>